<accession>A0A368DIZ4</accession>
<dbReference type="SUPFAM" id="SSF53474">
    <property type="entry name" value="alpha/beta-Hydrolases"/>
    <property type="match status" value="1"/>
</dbReference>
<dbReference type="InterPro" id="IPR050585">
    <property type="entry name" value="Xaa-Pro_dipeptidyl-ppase/CocE"/>
</dbReference>
<evidence type="ECO:0000313" key="3">
    <source>
        <dbReference type="Proteomes" id="UP000253570"/>
    </source>
</evidence>
<dbReference type="SUPFAM" id="SSF82171">
    <property type="entry name" value="DPP6 N-terminal domain-like"/>
    <property type="match status" value="1"/>
</dbReference>
<proteinExistence type="predicted"/>
<dbReference type="AlphaFoldDB" id="A0A368DIZ4"/>
<name>A0A368DIZ4_9PROT</name>
<dbReference type="Gene3D" id="3.40.50.1820">
    <property type="entry name" value="alpha/beta hydrolase"/>
    <property type="match status" value="1"/>
</dbReference>
<reference evidence="2 3" key="1">
    <citation type="journal article" date="2018" name="Microbiome">
        <title>Fine metagenomic profile of the Mediterranean stratified and mixed water columns revealed by assembly and recruitment.</title>
        <authorList>
            <person name="Haro-Moreno J.M."/>
            <person name="Lopez-Perez M."/>
            <person name="De La Torre J.R."/>
            <person name="Picazo A."/>
            <person name="Camacho A."/>
            <person name="Rodriguez-Valera F."/>
        </authorList>
    </citation>
    <scope>NUCLEOTIDE SEQUENCE [LARGE SCALE GENOMIC DNA]</scope>
    <source>
        <strain evidence="2">MED-G57</strain>
    </source>
</reference>
<dbReference type="PANTHER" id="PTHR43056:SF5">
    <property type="entry name" value="PEPTIDASE S9 PROLYL OLIGOPEPTIDASE CATALYTIC DOMAIN-CONTAINING PROTEIN"/>
    <property type="match status" value="1"/>
</dbReference>
<gene>
    <name evidence="2" type="ORF">DBW71_06230</name>
</gene>
<dbReference type="Pfam" id="PF00326">
    <property type="entry name" value="Peptidase_S9"/>
    <property type="match status" value="1"/>
</dbReference>
<dbReference type="InterPro" id="IPR001375">
    <property type="entry name" value="Peptidase_S9_cat"/>
</dbReference>
<dbReference type="InterPro" id="IPR029058">
    <property type="entry name" value="AB_hydrolase_fold"/>
</dbReference>
<protein>
    <submittedName>
        <fullName evidence="2">S9 family peptidase</fullName>
    </submittedName>
</protein>
<dbReference type="PANTHER" id="PTHR43056">
    <property type="entry name" value="PEPTIDASE S9 PROLYL OLIGOPEPTIDASE"/>
    <property type="match status" value="1"/>
</dbReference>
<feature type="domain" description="Peptidase S9 prolyl oligopeptidase catalytic" evidence="1">
    <location>
        <begin position="410"/>
        <end position="619"/>
    </location>
</feature>
<organism evidence="2 3">
    <name type="scientific">PS1 clade bacterium</name>
    <dbReference type="NCBI Taxonomy" id="2175152"/>
    <lineage>
        <taxon>Bacteria</taxon>
        <taxon>Pseudomonadati</taxon>
        <taxon>Pseudomonadota</taxon>
        <taxon>Alphaproteobacteria</taxon>
        <taxon>PS1 clade</taxon>
    </lineage>
</organism>
<dbReference type="GO" id="GO:0008236">
    <property type="term" value="F:serine-type peptidase activity"/>
    <property type="evidence" value="ECO:0007669"/>
    <property type="project" value="InterPro"/>
</dbReference>
<dbReference type="GO" id="GO:0006508">
    <property type="term" value="P:proteolysis"/>
    <property type="evidence" value="ECO:0007669"/>
    <property type="project" value="InterPro"/>
</dbReference>
<evidence type="ECO:0000259" key="1">
    <source>
        <dbReference type="Pfam" id="PF00326"/>
    </source>
</evidence>
<comment type="caution">
    <text evidence="2">The sequence shown here is derived from an EMBL/GenBank/DDBJ whole genome shotgun (WGS) entry which is preliminary data.</text>
</comment>
<dbReference type="EMBL" id="QOQD01000021">
    <property type="protein sequence ID" value="RCL71807.1"/>
    <property type="molecule type" value="Genomic_DNA"/>
</dbReference>
<dbReference type="Proteomes" id="UP000253570">
    <property type="component" value="Unassembled WGS sequence"/>
</dbReference>
<sequence length="625" mass="72117">MINLFEILKKTNNFGTAENSRSFNDSDIPVTNSKKYFPKYDNRNIYWIESSSANNNQESIMMLNSQNEVKNLTGKKYNVRSKVHEYGGIAYAVDNDRVFFINHTDQNIYLIEDEKIHQITKHSNLRIGDIEIFNDNLYFIVEDHSKASQNYPDNYIGLLNIKYPSEIKKIVEGCSFYSNPKVSKDGKKLLWLQWDLPYMPWEASELFVGDIESDGSILLKDKVDGGIGSSIFQPEWKNDRSILYIKESGDKGQLFHYHRDKVCLAMETPIDLLRPLWILGLTSYKVIRDDLVLACGWDKGFMKFILIDILKKNFTELDFGLITDDLCITDKHILMAGSLEKFSNQIFYVEKKYLEANIQKPLEIAQKRVKITAVNKSYITHFLPTKNIFNSPPLIIKVHSGPTAHSHKGFSPEREYWTEKGFGVVEIDYRGSTSYGIKFRRSLDGEWGIYDTEDVLDVIKYIINENIYDQDKLILKGSSAGGFTLLNVLSESSMINCACCYYAVSDLQDLLSHTHKFESGYTKTLLGEDNIRKSEDTLFESRSPICKIDNIKTPIIFFQGLNDNVVPPHQTEKLFKSLTNNGINAEIYLFQNEGHGFRGKKTIEQCLKLEEKFYMKNLDLERMRL</sequence>
<evidence type="ECO:0000313" key="2">
    <source>
        <dbReference type="EMBL" id="RCL71807.1"/>
    </source>
</evidence>